<dbReference type="GO" id="GO:0005524">
    <property type="term" value="F:ATP binding"/>
    <property type="evidence" value="ECO:0007669"/>
    <property type="project" value="UniProtKB-KW"/>
</dbReference>
<dbReference type="FunFam" id="3.40.50.300:FF:000006">
    <property type="entry name" value="DNA-binding transcriptional regulator NtrC"/>
    <property type="match status" value="1"/>
</dbReference>
<dbReference type="InterPro" id="IPR002197">
    <property type="entry name" value="HTH_Fis"/>
</dbReference>
<keyword evidence="5" id="KW-0010">Activator</keyword>
<feature type="domain" description="Sigma-54 factor interaction" evidence="8">
    <location>
        <begin position="204"/>
        <end position="433"/>
    </location>
</feature>
<comment type="caution">
    <text evidence="9">The sequence shown here is derived from an EMBL/GenBank/DDBJ whole genome shotgun (WGS) entry which is preliminary data.</text>
</comment>
<keyword evidence="1" id="KW-0547">Nucleotide-binding</keyword>
<dbReference type="Gene3D" id="3.40.50.300">
    <property type="entry name" value="P-loop containing nucleotide triphosphate hydrolases"/>
    <property type="match status" value="1"/>
</dbReference>
<evidence type="ECO:0000256" key="4">
    <source>
        <dbReference type="ARBA" id="ARBA00023125"/>
    </source>
</evidence>
<dbReference type="STRING" id="1236989.JCM15548_1675"/>
<dbReference type="Pfam" id="PF02954">
    <property type="entry name" value="HTH_8"/>
    <property type="match status" value="1"/>
</dbReference>
<dbReference type="PANTHER" id="PTHR32071">
    <property type="entry name" value="TRANSCRIPTIONAL REGULATORY PROTEIN"/>
    <property type="match status" value="1"/>
</dbReference>
<dbReference type="Gene3D" id="1.10.10.60">
    <property type="entry name" value="Homeodomain-like"/>
    <property type="match status" value="1"/>
</dbReference>
<keyword evidence="10" id="KW-1185">Reference proteome</keyword>
<keyword evidence="2" id="KW-0067">ATP-binding</keyword>
<dbReference type="SMART" id="SM00065">
    <property type="entry name" value="GAF"/>
    <property type="match status" value="1"/>
</dbReference>
<dbReference type="InterPro" id="IPR025662">
    <property type="entry name" value="Sigma_54_int_dom_ATP-bd_1"/>
</dbReference>
<name>A0A0E9LUN3_9BACT</name>
<dbReference type="Pfam" id="PF25601">
    <property type="entry name" value="AAA_lid_14"/>
    <property type="match status" value="1"/>
</dbReference>
<feature type="coiled-coil region" evidence="7">
    <location>
        <begin position="167"/>
        <end position="201"/>
    </location>
</feature>
<dbReference type="InterPro" id="IPR029016">
    <property type="entry name" value="GAF-like_dom_sf"/>
</dbReference>
<dbReference type="SUPFAM" id="SSF46689">
    <property type="entry name" value="Homeodomain-like"/>
    <property type="match status" value="1"/>
</dbReference>
<dbReference type="FunFam" id="1.10.8.60:FF:000014">
    <property type="entry name" value="DNA-binding transcriptional regulator NtrC"/>
    <property type="match status" value="1"/>
</dbReference>
<dbReference type="RefSeq" id="WP_062122355.1">
    <property type="nucleotide sequence ID" value="NZ_BAZW01000003.1"/>
</dbReference>
<dbReference type="GO" id="GO:0043565">
    <property type="term" value="F:sequence-specific DNA binding"/>
    <property type="evidence" value="ECO:0007669"/>
    <property type="project" value="InterPro"/>
</dbReference>
<evidence type="ECO:0000256" key="2">
    <source>
        <dbReference type="ARBA" id="ARBA00022840"/>
    </source>
</evidence>
<dbReference type="InterPro" id="IPR003593">
    <property type="entry name" value="AAA+_ATPase"/>
</dbReference>
<dbReference type="Gene3D" id="1.10.8.60">
    <property type="match status" value="1"/>
</dbReference>
<dbReference type="InterPro" id="IPR003018">
    <property type="entry name" value="GAF"/>
</dbReference>
<dbReference type="SMART" id="SM00382">
    <property type="entry name" value="AAA"/>
    <property type="match status" value="1"/>
</dbReference>
<dbReference type="CDD" id="cd00009">
    <property type="entry name" value="AAA"/>
    <property type="match status" value="1"/>
</dbReference>
<dbReference type="PROSITE" id="PS00675">
    <property type="entry name" value="SIGMA54_INTERACT_1"/>
    <property type="match status" value="1"/>
</dbReference>
<dbReference type="OrthoDB" id="9767722at2"/>
<dbReference type="PRINTS" id="PR01590">
    <property type="entry name" value="HTHFIS"/>
</dbReference>
<evidence type="ECO:0000259" key="8">
    <source>
        <dbReference type="PROSITE" id="PS50045"/>
    </source>
</evidence>
<gene>
    <name evidence="9" type="ORF">JCM15548_1675</name>
</gene>
<evidence type="ECO:0000256" key="7">
    <source>
        <dbReference type="SAM" id="Coils"/>
    </source>
</evidence>
<dbReference type="Pfam" id="PF01590">
    <property type="entry name" value="GAF"/>
    <property type="match status" value="1"/>
</dbReference>
<sequence>MDHFKEPYVEDCYGRGELNLLLEFSDLLSSKEINLNLVISLLGEHLHAHHIILAILNRQNDNIFVEGTYGFEQVEQPSISYELGEGVIGSVVETGRSVLIPKISESCEFLNRMHSPVTVNGEDVSFICVPIRYKNETIGSLSFHKVYGRRQMFDEDVRLLRIVGSMIGRAVRRRQEYAEELEQLRQENLKLKGELNEQIETNFIIGNSGKMQDVFTLISQVAYTDATVLIRGESGVGKELIADAIHQNSPRKEQPFIKVNCAALPENLIESELFGHEKGAFTGAVAQRVGRFEAANKGTIFLDEFGEIPLSTQVKLLRVIQQREIERVGGTKPVKVDVRIVCATNRNLENLIVNGSFREDLYYRINVFPVFVPALRERINDIPVLANHFIEKFNKRHGKDIKRITSMAIDMLMVYHWPGNIRELENCMERACILCNDKVIRAHNLPPTLQTAVSSRTTEAGTLEMILEKHEKQLIMDALVSTKGNMAKAAAMLGITERMMGIRVKKYDIDSRRFKKKPSHE</sequence>
<accession>A0A0E9LUN3</accession>
<keyword evidence="4" id="KW-0238">DNA-binding</keyword>
<reference evidence="9 10" key="1">
    <citation type="journal article" date="2015" name="Microbes Environ.">
        <title>Distribution and evolution of nitrogen fixation genes in the phylum bacteroidetes.</title>
        <authorList>
            <person name="Inoue J."/>
            <person name="Oshima K."/>
            <person name="Suda W."/>
            <person name="Sakamoto M."/>
            <person name="Iino T."/>
            <person name="Noda S."/>
            <person name="Hongoh Y."/>
            <person name="Hattori M."/>
            <person name="Ohkuma M."/>
        </authorList>
    </citation>
    <scope>NUCLEOTIDE SEQUENCE [LARGE SCALE GENOMIC DNA]</scope>
    <source>
        <strain evidence="9">JCM 15548</strain>
    </source>
</reference>
<evidence type="ECO:0000256" key="6">
    <source>
        <dbReference type="ARBA" id="ARBA00023163"/>
    </source>
</evidence>
<dbReference type="PROSITE" id="PS00688">
    <property type="entry name" value="SIGMA54_INTERACT_3"/>
    <property type="match status" value="1"/>
</dbReference>
<proteinExistence type="predicted"/>
<dbReference type="PROSITE" id="PS50045">
    <property type="entry name" value="SIGMA54_INTERACT_4"/>
    <property type="match status" value="1"/>
</dbReference>
<dbReference type="InterPro" id="IPR027417">
    <property type="entry name" value="P-loop_NTPase"/>
</dbReference>
<dbReference type="Pfam" id="PF00158">
    <property type="entry name" value="Sigma54_activat"/>
    <property type="match status" value="1"/>
</dbReference>
<dbReference type="PANTHER" id="PTHR32071:SF57">
    <property type="entry name" value="C4-DICARBOXYLATE TRANSPORT TRANSCRIPTIONAL REGULATORY PROTEIN DCTD"/>
    <property type="match status" value="1"/>
</dbReference>
<evidence type="ECO:0000256" key="1">
    <source>
        <dbReference type="ARBA" id="ARBA00022741"/>
    </source>
</evidence>
<dbReference type="Proteomes" id="UP000032900">
    <property type="component" value="Unassembled WGS sequence"/>
</dbReference>
<evidence type="ECO:0000313" key="9">
    <source>
        <dbReference type="EMBL" id="GAO28565.1"/>
    </source>
</evidence>
<dbReference type="AlphaFoldDB" id="A0A0E9LUN3"/>
<dbReference type="InterPro" id="IPR058031">
    <property type="entry name" value="AAA_lid_NorR"/>
</dbReference>
<dbReference type="EMBL" id="BAZW01000003">
    <property type="protein sequence ID" value="GAO28565.1"/>
    <property type="molecule type" value="Genomic_DNA"/>
</dbReference>
<dbReference type="SUPFAM" id="SSF55781">
    <property type="entry name" value="GAF domain-like"/>
    <property type="match status" value="1"/>
</dbReference>
<dbReference type="InterPro" id="IPR025944">
    <property type="entry name" value="Sigma_54_int_dom_CS"/>
</dbReference>
<evidence type="ECO:0000313" key="10">
    <source>
        <dbReference type="Proteomes" id="UP000032900"/>
    </source>
</evidence>
<dbReference type="GO" id="GO:0006355">
    <property type="term" value="P:regulation of DNA-templated transcription"/>
    <property type="evidence" value="ECO:0007669"/>
    <property type="project" value="InterPro"/>
</dbReference>
<dbReference type="InterPro" id="IPR009057">
    <property type="entry name" value="Homeodomain-like_sf"/>
</dbReference>
<protein>
    <submittedName>
        <fullName evidence="9">Nitrogenase (Molybdenum-iron)-specific transcriptional regulator NifA</fullName>
    </submittedName>
</protein>
<dbReference type="SUPFAM" id="SSF52540">
    <property type="entry name" value="P-loop containing nucleoside triphosphate hydrolases"/>
    <property type="match status" value="1"/>
</dbReference>
<keyword evidence="3" id="KW-0805">Transcription regulation</keyword>
<keyword evidence="7" id="KW-0175">Coiled coil</keyword>
<evidence type="ECO:0000256" key="5">
    <source>
        <dbReference type="ARBA" id="ARBA00023159"/>
    </source>
</evidence>
<dbReference type="Gene3D" id="3.30.450.40">
    <property type="match status" value="1"/>
</dbReference>
<evidence type="ECO:0000256" key="3">
    <source>
        <dbReference type="ARBA" id="ARBA00023015"/>
    </source>
</evidence>
<keyword evidence="6" id="KW-0804">Transcription</keyword>
<organism evidence="9 10">
    <name type="scientific">Geofilum rubicundum JCM 15548</name>
    <dbReference type="NCBI Taxonomy" id="1236989"/>
    <lineage>
        <taxon>Bacteria</taxon>
        <taxon>Pseudomonadati</taxon>
        <taxon>Bacteroidota</taxon>
        <taxon>Bacteroidia</taxon>
        <taxon>Marinilabiliales</taxon>
        <taxon>Marinilabiliaceae</taxon>
        <taxon>Geofilum</taxon>
    </lineage>
</organism>
<dbReference type="InterPro" id="IPR002078">
    <property type="entry name" value="Sigma_54_int"/>
</dbReference>